<gene>
    <name evidence="1" type="ORF">BaRGS_00029982</name>
</gene>
<name>A0ABD0JVP5_9CAEN</name>
<sequence>MVIETGPVQRGSVLPHTLDPRGRLVQDFDTLPVIPTVSNPNRSSAVRLSGNNVVTRTSTSLVRALLDLPLQPCTSILLSCEIQGLLWSHWTLEERRIVASSVAKRAVPSDHKNVKLSLETQYETGARMRNLLATQSKDILQTDPPPDF</sequence>
<keyword evidence="2" id="KW-1185">Reference proteome</keyword>
<organism evidence="1 2">
    <name type="scientific">Batillaria attramentaria</name>
    <dbReference type="NCBI Taxonomy" id="370345"/>
    <lineage>
        <taxon>Eukaryota</taxon>
        <taxon>Metazoa</taxon>
        <taxon>Spiralia</taxon>
        <taxon>Lophotrochozoa</taxon>
        <taxon>Mollusca</taxon>
        <taxon>Gastropoda</taxon>
        <taxon>Caenogastropoda</taxon>
        <taxon>Sorbeoconcha</taxon>
        <taxon>Cerithioidea</taxon>
        <taxon>Batillariidae</taxon>
        <taxon>Batillaria</taxon>
    </lineage>
</organism>
<accession>A0ABD0JVP5</accession>
<dbReference type="Proteomes" id="UP001519460">
    <property type="component" value="Unassembled WGS sequence"/>
</dbReference>
<evidence type="ECO:0000313" key="1">
    <source>
        <dbReference type="EMBL" id="KAK7478771.1"/>
    </source>
</evidence>
<dbReference type="AlphaFoldDB" id="A0ABD0JVP5"/>
<reference evidence="1 2" key="1">
    <citation type="journal article" date="2023" name="Sci. Data">
        <title>Genome assembly of the Korean intertidal mud-creeper Batillaria attramentaria.</title>
        <authorList>
            <person name="Patra A.K."/>
            <person name="Ho P.T."/>
            <person name="Jun S."/>
            <person name="Lee S.J."/>
            <person name="Kim Y."/>
            <person name="Won Y.J."/>
        </authorList>
    </citation>
    <scope>NUCLEOTIDE SEQUENCE [LARGE SCALE GENOMIC DNA]</scope>
    <source>
        <strain evidence="1">Wonlab-2016</strain>
    </source>
</reference>
<proteinExistence type="predicted"/>
<dbReference type="EMBL" id="JACVVK020000317">
    <property type="protein sequence ID" value="KAK7478771.1"/>
    <property type="molecule type" value="Genomic_DNA"/>
</dbReference>
<evidence type="ECO:0000313" key="2">
    <source>
        <dbReference type="Proteomes" id="UP001519460"/>
    </source>
</evidence>
<protein>
    <submittedName>
        <fullName evidence="1">Uncharacterized protein</fullName>
    </submittedName>
</protein>
<comment type="caution">
    <text evidence="1">The sequence shown here is derived from an EMBL/GenBank/DDBJ whole genome shotgun (WGS) entry which is preliminary data.</text>
</comment>